<dbReference type="Pfam" id="PF01548">
    <property type="entry name" value="DEDD_Tnp_IS110"/>
    <property type="match status" value="1"/>
</dbReference>
<sequence length="360" mass="39021">MASATLAQPQPDDAYDVVIGIDTHRDFHVAVALAPNGGKLDEYRIPTIQQGYQALIGWTELFGSRPVFAMEGTSSFGAGLCRELLAAGFSVIEANRPDRSTRRRRGKDDSIDAEVAARAYLAGTTMSIPKSGSEHVEMIRMLNVAKDSAIDCRTKAINQIRALLVTAPPALRERLAGLSRGELISTCAAFRPGALACPLMAAKWALRSLARRIQALDHELAELLSDLDALTQAACPGLRQSYGIGVDGASILLTAAGDNPERLRSEASFAALCGASPLPASSGNTRRHRLNRGGNRQANAALYRIAVVRLRYHQATRDYAERRRGEGLSNKEIIRGLKRFIAREVFRLLRGRPPLRTAAA</sequence>
<feature type="coiled-coil region" evidence="1">
    <location>
        <begin position="206"/>
        <end position="233"/>
    </location>
</feature>
<dbReference type="STRING" id="292564.Cyagr_1930"/>
<name>K9P904_CYAGP</name>
<dbReference type="Proteomes" id="UP000010388">
    <property type="component" value="Chromosome"/>
</dbReference>
<dbReference type="HOGENOM" id="CLU_052328_3_0_3"/>
<dbReference type="EMBL" id="CP003495">
    <property type="protein sequence ID" value="AFY29059.1"/>
    <property type="molecule type" value="Genomic_DNA"/>
</dbReference>
<reference evidence="5" key="1">
    <citation type="journal article" date="2013" name="Proc. Natl. Acad. Sci. U.S.A.">
        <title>Improving the coverage of the cyanobacterial phylum using diversity-driven genome sequencing.</title>
        <authorList>
            <person name="Shih P.M."/>
            <person name="Wu D."/>
            <person name="Latifi A."/>
            <person name="Axen S.D."/>
            <person name="Fewer D.P."/>
            <person name="Talla E."/>
            <person name="Calteau A."/>
            <person name="Cai F."/>
            <person name="Tandeau de Marsac N."/>
            <person name="Rippka R."/>
            <person name="Herdman M."/>
            <person name="Sivonen K."/>
            <person name="Coursin T."/>
            <person name="Laurent T."/>
            <person name="Goodwin L."/>
            <person name="Nolan M."/>
            <person name="Davenport K.W."/>
            <person name="Han C.S."/>
            <person name="Rubin E.M."/>
            <person name="Eisen J.A."/>
            <person name="Woyke T."/>
            <person name="Gugger M."/>
            <person name="Kerfeld C.A."/>
        </authorList>
    </citation>
    <scope>NUCLEOTIDE SEQUENCE [LARGE SCALE GENOMIC DNA]</scope>
    <source>
        <strain evidence="5">ATCC 27147 / PCC 6307</strain>
    </source>
</reference>
<dbReference type="InterPro" id="IPR003346">
    <property type="entry name" value="Transposase_20"/>
</dbReference>
<organism evidence="4 5">
    <name type="scientific">Cyanobium gracile (strain ATCC 27147 / PCC 6307)</name>
    <dbReference type="NCBI Taxonomy" id="292564"/>
    <lineage>
        <taxon>Bacteria</taxon>
        <taxon>Bacillati</taxon>
        <taxon>Cyanobacteriota</taxon>
        <taxon>Cyanophyceae</taxon>
        <taxon>Synechococcales</taxon>
        <taxon>Prochlorococcaceae</taxon>
        <taxon>Cyanobium</taxon>
    </lineage>
</organism>
<evidence type="ECO:0000259" key="3">
    <source>
        <dbReference type="Pfam" id="PF02371"/>
    </source>
</evidence>
<evidence type="ECO:0000313" key="4">
    <source>
        <dbReference type="EMBL" id="AFY29059.1"/>
    </source>
</evidence>
<keyword evidence="1" id="KW-0175">Coiled coil</keyword>
<dbReference type="RefSeq" id="WP_015109504.1">
    <property type="nucleotide sequence ID" value="NC_019675.1"/>
</dbReference>
<proteinExistence type="predicted"/>
<dbReference type="GO" id="GO:0006313">
    <property type="term" value="P:DNA transposition"/>
    <property type="evidence" value="ECO:0007669"/>
    <property type="project" value="InterPro"/>
</dbReference>
<evidence type="ECO:0000256" key="1">
    <source>
        <dbReference type="SAM" id="Coils"/>
    </source>
</evidence>
<evidence type="ECO:0000313" key="5">
    <source>
        <dbReference type="Proteomes" id="UP000010388"/>
    </source>
</evidence>
<dbReference type="GO" id="GO:0003677">
    <property type="term" value="F:DNA binding"/>
    <property type="evidence" value="ECO:0007669"/>
    <property type="project" value="InterPro"/>
</dbReference>
<dbReference type="eggNOG" id="COG3547">
    <property type="taxonomic scope" value="Bacteria"/>
</dbReference>
<accession>K9P904</accession>
<evidence type="ECO:0000259" key="2">
    <source>
        <dbReference type="Pfam" id="PF01548"/>
    </source>
</evidence>
<dbReference type="NCBIfam" id="NF033542">
    <property type="entry name" value="transpos_IS110"/>
    <property type="match status" value="1"/>
</dbReference>
<dbReference type="Pfam" id="PF02371">
    <property type="entry name" value="Transposase_20"/>
    <property type="match status" value="1"/>
</dbReference>
<feature type="domain" description="Transposase IS116/IS110/IS902 C-terminal" evidence="3">
    <location>
        <begin position="238"/>
        <end position="319"/>
    </location>
</feature>
<dbReference type="InterPro" id="IPR047650">
    <property type="entry name" value="Transpos_IS110"/>
</dbReference>
<dbReference type="PANTHER" id="PTHR33055:SF16">
    <property type="entry name" value="TRANSPOSASE FOR INSERTION SEQUENCE ELEMENT IS1547"/>
    <property type="match status" value="1"/>
</dbReference>
<gene>
    <name evidence="4" type="ordered locus">Cyagr_1930</name>
</gene>
<dbReference type="InterPro" id="IPR002525">
    <property type="entry name" value="Transp_IS110-like_N"/>
</dbReference>
<dbReference type="KEGG" id="cgc:Cyagr_1930"/>
<dbReference type="PATRIC" id="fig|292564.3.peg.1832"/>
<dbReference type="AlphaFoldDB" id="K9P904"/>
<protein>
    <submittedName>
        <fullName evidence="4">Transposase</fullName>
    </submittedName>
</protein>
<feature type="domain" description="Transposase IS110-like N-terminal" evidence="2">
    <location>
        <begin position="19"/>
        <end position="166"/>
    </location>
</feature>
<dbReference type="PANTHER" id="PTHR33055">
    <property type="entry name" value="TRANSPOSASE FOR INSERTION SEQUENCE ELEMENT IS1111A"/>
    <property type="match status" value="1"/>
</dbReference>
<dbReference type="GO" id="GO:0004803">
    <property type="term" value="F:transposase activity"/>
    <property type="evidence" value="ECO:0007669"/>
    <property type="project" value="InterPro"/>
</dbReference>